<dbReference type="Pfam" id="PF04883">
    <property type="entry name" value="HK97-gp10_like"/>
    <property type="match status" value="1"/>
</dbReference>
<dbReference type="InterPro" id="IPR010064">
    <property type="entry name" value="HK97-gp10_tail"/>
</dbReference>
<reference evidence="2" key="1">
    <citation type="submission" date="2017-06" db="EMBL/GenBank/DDBJ databases">
        <title>Novel phages from South African skin metaviromes.</title>
        <authorList>
            <person name="van Zyl L.J."/>
            <person name="Abrahams Y."/>
            <person name="Stander E.A."/>
            <person name="Kirby B.M."/>
            <person name="Clavaud C."/>
            <person name="Farcet C."/>
            <person name="Breton L."/>
            <person name="Trindade M.I."/>
        </authorList>
    </citation>
    <scope>NUCLEOTIDE SEQUENCE</scope>
</reference>
<evidence type="ECO:0000313" key="2">
    <source>
        <dbReference type="EMBL" id="ASN72735.1"/>
    </source>
</evidence>
<proteinExistence type="predicted"/>
<sequence>MAELEVFGIEEWIRDLEHLGQDVPKITRQSLQAGANVFKKNLEKNSPVGPEAQKPTPKQAWRDGKHAKDAINVGKVVKKGNSYSIEIGWDKADNSPHYYMKFQNWGTSKNPNPPHKGFAEKTLIQSEKEALKEMEREFMRRITGQ</sequence>
<dbReference type="EMBL" id="MF417970">
    <property type="protein sequence ID" value="ASN72735.1"/>
    <property type="molecule type" value="Genomic_DNA"/>
</dbReference>
<evidence type="ECO:0000256" key="1">
    <source>
        <dbReference type="SAM" id="MobiDB-lite"/>
    </source>
</evidence>
<dbReference type="NCBIfam" id="TIGR01725">
    <property type="entry name" value="phge_HK97_gp10"/>
    <property type="match status" value="1"/>
</dbReference>
<protein>
    <submittedName>
        <fullName evidence="2">Putative head-tail joining protein</fullName>
    </submittedName>
</protein>
<feature type="region of interest" description="Disordered" evidence="1">
    <location>
        <begin position="41"/>
        <end position="67"/>
    </location>
</feature>
<organism evidence="2">
    <name type="scientific">uncultured Caudovirales phage</name>
    <dbReference type="NCBI Taxonomy" id="2100421"/>
    <lineage>
        <taxon>Viruses</taxon>
        <taxon>Duplodnaviria</taxon>
        <taxon>Heunggongvirae</taxon>
        <taxon>Uroviricota</taxon>
        <taxon>Caudoviricetes</taxon>
        <taxon>Peduoviridae</taxon>
        <taxon>Maltschvirus</taxon>
        <taxon>Maltschvirus maltsch</taxon>
    </lineage>
</organism>
<accession>A0A2H4JBV5</accession>
<gene>
    <name evidence="2" type="ORF">7S1_7</name>
</gene>
<name>A0A2H4JBV5_9CAUD</name>